<keyword evidence="3" id="KW-1185">Reference proteome</keyword>
<proteinExistence type="predicted"/>
<comment type="caution">
    <text evidence="2">The sequence shown here is derived from an EMBL/GenBank/DDBJ whole genome shotgun (WGS) entry which is preliminary data.</text>
</comment>
<name>A0A829YDQ5_9GAMM</name>
<dbReference type="Proteomes" id="UP000445000">
    <property type="component" value="Unassembled WGS sequence"/>
</dbReference>
<accession>A0A829YDQ5</accession>
<dbReference type="EMBL" id="BLJN01000003">
    <property type="protein sequence ID" value="GFE81083.1"/>
    <property type="molecule type" value="Genomic_DNA"/>
</dbReference>
<organism evidence="2 3">
    <name type="scientific">Steroidobacter agaridevorans</name>
    <dbReference type="NCBI Taxonomy" id="2695856"/>
    <lineage>
        <taxon>Bacteria</taxon>
        <taxon>Pseudomonadati</taxon>
        <taxon>Pseudomonadota</taxon>
        <taxon>Gammaproteobacteria</taxon>
        <taxon>Steroidobacterales</taxon>
        <taxon>Steroidobacteraceae</taxon>
        <taxon>Steroidobacter</taxon>
    </lineage>
</organism>
<gene>
    <name evidence="2" type="ORF">GCM10011487_30830</name>
</gene>
<evidence type="ECO:0000313" key="3">
    <source>
        <dbReference type="Proteomes" id="UP000445000"/>
    </source>
</evidence>
<feature type="domain" description="DUF4159" evidence="1">
    <location>
        <begin position="62"/>
        <end position="266"/>
    </location>
</feature>
<evidence type="ECO:0000259" key="1">
    <source>
        <dbReference type="Pfam" id="PF13709"/>
    </source>
</evidence>
<sequence length="268" mass="30952">MVPRMSRNSPSSSFRRVTLDRVAVWRLAALIALPIVALASDTTVNGPAGPNAEFQFIRMQYTGTSLFGGRERWLTDWPEAEQHLIRGIKRLTRINIAEEGRYLSIMDDSLFDYPWIYAVEVGHWALTDEETVRLREYLLRGGFLMVDDFHGTLEWAGFVQGMHRIFPDRAIVDIPPDDAVFHVAYDIDEHVQIPGIQSLYSGRNYEKDGFTPQWRGIYDDDGRLMVVINFNMDLGDAWEHADVPEYSLLYTTRAYKYAIDYILYSMTH</sequence>
<dbReference type="AlphaFoldDB" id="A0A829YDQ5"/>
<dbReference type="Pfam" id="PF13709">
    <property type="entry name" value="DUF4159"/>
    <property type="match status" value="1"/>
</dbReference>
<reference evidence="3" key="1">
    <citation type="submission" date="2020-01" db="EMBL/GenBank/DDBJ databases">
        <title>'Steroidobacter agaridevorans' sp. nov., agar-degrading bacteria isolated from rhizosphere soils.</title>
        <authorList>
            <person name="Ikenaga M."/>
            <person name="Kataoka M."/>
            <person name="Murouchi A."/>
            <person name="Katsuragi S."/>
            <person name="Sakai M."/>
        </authorList>
    </citation>
    <scope>NUCLEOTIDE SEQUENCE [LARGE SCALE GENOMIC DNA]</scope>
    <source>
        <strain evidence="3">YU21-B</strain>
    </source>
</reference>
<dbReference type="InterPro" id="IPR025297">
    <property type="entry name" value="DUF4159"/>
</dbReference>
<protein>
    <recommendedName>
        <fullName evidence="1">DUF4159 domain-containing protein</fullName>
    </recommendedName>
</protein>
<dbReference type="Gene3D" id="3.40.50.12140">
    <property type="entry name" value="Domain of unknown function DUF4159"/>
    <property type="match status" value="1"/>
</dbReference>
<evidence type="ECO:0000313" key="2">
    <source>
        <dbReference type="EMBL" id="GFE81083.1"/>
    </source>
</evidence>